<reference evidence="1 2" key="1">
    <citation type="journal article" date="2015" name="Genome Biol. Evol.">
        <title>Comparative Genomics of a Bacterivorous Green Alga Reveals Evolutionary Causalities and Consequences of Phago-Mixotrophic Mode of Nutrition.</title>
        <authorList>
            <person name="Burns J.A."/>
            <person name="Paasch A."/>
            <person name="Narechania A."/>
            <person name="Kim E."/>
        </authorList>
    </citation>
    <scope>NUCLEOTIDE SEQUENCE [LARGE SCALE GENOMIC DNA]</scope>
    <source>
        <strain evidence="1 2">PLY_AMNH</strain>
    </source>
</reference>
<sequence>MWIVRLTPAAFDTVAAQEGKTLQEVVTLTQIIRFDIDNLIDTLQEIRDEASRTTAELVLIHDQTSATTKAVTKAILKRVEETNTEGTAVNLYKVKAHVGVIGNEHADEAAKRACEEEEYVPNMDNADTVTLQALLHLGTKEEEKTLKAKGMQGAVTKQVREAKMETSQRVRAPQKTGSIACGMGDVGNRETSSLVVGWEGSNWEGVIFRIPCSRRCLVGDTDEYDMTWVTYDDGDVEQLYMNKERTPPSAKWPSDVTQLLCVAVSRSWLPATEAMMRLHLMCKGTIKAASLQPYLSAINNYHEDMGYDGPAKGHSVSRAVKGMASLQVEAAGTPDEEETVRTWLPARHVAKVPVYGLAMQPTGRAEVELLRACTYVVSAFVTFGHPDTGDSMQRFPIAVVPWE</sequence>
<proteinExistence type="predicted"/>
<dbReference type="SUPFAM" id="SSF47823">
    <property type="entry name" value="lambda integrase-like, N-terminal domain"/>
    <property type="match status" value="1"/>
</dbReference>
<accession>A0AAE0BEY0</accession>
<name>A0AAE0BEY0_9CHLO</name>
<organism evidence="1 2">
    <name type="scientific">Cymbomonas tetramitiformis</name>
    <dbReference type="NCBI Taxonomy" id="36881"/>
    <lineage>
        <taxon>Eukaryota</taxon>
        <taxon>Viridiplantae</taxon>
        <taxon>Chlorophyta</taxon>
        <taxon>Pyramimonadophyceae</taxon>
        <taxon>Pyramimonadales</taxon>
        <taxon>Pyramimonadaceae</taxon>
        <taxon>Cymbomonas</taxon>
    </lineage>
</organism>
<dbReference type="InterPro" id="IPR036397">
    <property type="entry name" value="RNaseH_sf"/>
</dbReference>
<dbReference type="GO" id="GO:0003676">
    <property type="term" value="F:nucleic acid binding"/>
    <property type="evidence" value="ECO:0007669"/>
    <property type="project" value="InterPro"/>
</dbReference>
<dbReference type="SUPFAM" id="SSF53098">
    <property type="entry name" value="Ribonuclease H-like"/>
    <property type="match status" value="1"/>
</dbReference>
<dbReference type="AlphaFoldDB" id="A0AAE0BEY0"/>
<evidence type="ECO:0000313" key="2">
    <source>
        <dbReference type="Proteomes" id="UP001190700"/>
    </source>
</evidence>
<protein>
    <recommendedName>
        <fullName evidence="3">RNase H type-1 domain-containing protein</fullName>
    </recommendedName>
</protein>
<dbReference type="Gene3D" id="3.30.420.10">
    <property type="entry name" value="Ribonuclease H-like superfamily/Ribonuclease H"/>
    <property type="match status" value="1"/>
</dbReference>
<evidence type="ECO:0000313" key="1">
    <source>
        <dbReference type="EMBL" id="KAK3234424.1"/>
    </source>
</evidence>
<evidence type="ECO:0008006" key="3">
    <source>
        <dbReference type="Google" id="ProtNLM"/>
    </source>
</evidence>
<comment type="caution">
    <text evidence="1">The sequence shown here is derived from an EMBL/GenBank/DDBJ whole genome shotgun (WGS) entry which is preliminary data.</text>
</comment>
<dbReference type="InterPro" id="IPR012337">
    <property type="entry name" value="RNaseH-like_sf"/>
</dbReference>
<keyword evidence="2" id="KW-1185">Reference proteome</keyword>
<dbReference type="Proteomes" id="UP001190700">
    <property type="component" value="Unassembled WGS sequence"/>
</dbReference>
<gene>
    <name evidence="1" type="ORF">CYMTET_55366</name>
</gene>
<dbReference type="EMBL" id="LGRX02035499">
    <property type="protein sequence ID" value="KAK3234424.1"/>
    <property type="molecule type" value="Genomic_DNA"/>
</dbReference>